<dbReference type="EMBL" id="CP002408">
    <property type="protein sequence ID" value="AFU57191.1"/>
    <property type="molecule type" value="Genomic_DNA"/>
</dbReference>
<evidence type="ECO:0000313" key="2">
    <source>
        <dbReference type="EMBL" id="AFU57191.1"/>
    </source>
</evidence>
<dbReference type="Pfam" id="PF01037">
    <property type="entry name" value="AsnC_trans_reg"/>
    <property type="match status" value="1"/>
</dbReference>
<dbReference type="STRING" id="1237085.Ngar_c02430"/>
<proteinExistence type="predicted"/>
<evidence type="ECO:0000259" key="1">
    <source>
        <dbReference type="Pfam" id="PF01037"/>
    </source>
</evidence>
<accession>K0I7I1</accession>
<dbReference type="InterPro" id="IPR011008">
    <property type="entry name" value="Dimeric_a/b-barrel"/>
</dbReference>
<organism evidence="2 3">
    <name type="scientific">Nitrososphaera gargensis (strain Ga9.2)</name>
    <dbReference type="NCBI Taxonomy" id="1237085"/>
    <lineage>
        <taxon>Archaea</taxon>
        <taxon>Nitrososphaerota</taxon>
        <taxon>Nitrososphaeria</taxon>
        <taxon>Nitrososphaerales</taxon>
        <taxon>Nitrososphaeraceae</taxon>
        <taxon>Nitrososphaera</taxon>
    </lineage>
</organism>
<dbReference type="SUPFAM" id="SSF54909">
    <property type="entry name" value="Dimeric alpha+beta barrel"/>
    <property type="match status" value="1"/>
</dbReference>
<dbReference type="AlphaFoldDB" id="K0I7I1"/>
<reference evidence="2 3" key="1">
    <citation type="journal article" date="2012" name="Environ. Microbiol.">
        <title>The genome of the ammonia-oxidizing Candidatus Nitrososphaera gargensis: insights into metabolic versatility and environmental adaptations.</title>
        <authorList>
            <person name="Spang A."/>
            <person name="Poehlein A."/>
            <person name="Offre P."/>
            <person name="Zumbragel S."/>
            <person name="Haider S."/>
            <person name="Rychlik N."/>
            <person name="Nowka B."/>
            <person name="Schmeisser C."/>
            <person name="Lebedeva E.V."/>
            <person name="Rattei T."/>
            <person name="Bohm C."/>
            <person name="Schmid M."/>
            <person name="Galushko A."/>
            <person name="Hatzenpichler R."/>
            <person name="Weinmaier T."/>
            <person name="Daniel R."/>
            <person name="Schleper C."/>
            <person name="Spieck E."/>
            <person name="Streit W."/>
            <person name="Wagner M."/>
        </authorList>
    </citation>
    <scope>NUCLEOTIDE SEQUENCE [LARGE SCALE GENOMIC DNA]</scope>
    <source>
        <strain evidence="3">Ga9.2</strain>
    </source>
</reference>
<gene>
    <name evidence="2" type="ordered locus">Ngar_c02430</name>
</gene>
<dbReference type="InParanoid" id="K0I7I1"/>
<name>K0I7I1_NITGG</name>
<feature type="domain" description="Transcription regulator AsnC/Lrp ligand binding" evidence="1">
    <location>
        <begin position="20"/>
        <end position="80"/>
    </location>
</feature>
<sequence length="89" mass="9650">MCMINMSRAFVFLNCDIGAGPEIINEMKTIAGVSDAVQVSGIYDIVAKVTEESKENIVMLVKKIRRIDNVRSSLTMIVAEDSKSLAGAV</sequence>
<dbReference type="Gene3D" id="3.30.70.920">
    <property type="match status" value="1"/>
</dbReference>
<dbReference type="HOGENOM" id="CLU_170329_2_1_2"/>
<keyword evidence="3" id="KW-1185">Reference proteome</keyword>
<dbReference type="InterPro" id="IPR019887">
    <property type="entry name" value="Tscrpt_reg_AsnC/Lrp_C"/>
</dbReference>
<evidence type="ECO:0000313" key="3">
    <source>
        <dbReference type="Proteomes" id="UP000008037"/>
    </source>
</evidence>
<dbReference type="BioCyc" id="CNIT1237085:G1324-243-MONOMER"/>
<dbReference type="Proteomes" id="UP000008037">
    <property type="component" value="Chromosome"/>
</dbReference>
<protein>
    <submittedName>
        <fullName evidence="2">Putative transcriptional regulator, AsnC family</fullName>
    </submittedName>
</protein>
<dbReference type="KEGG" id="nga:Ngar_c02430"/>